<dbReference type="Proteomes" id="UP000515126">
    <property type="component" value="Chromosome 2"/>
</dbReference>
<evidence type="ECO:0000256" key="1">
    <source>
        <dbReference type="SAM" id="MobiDB-lite"/>
    </source>
</evidence>
<sequence length="205" mass="22534">MKKTPFLWNSQGLKIHTGWPNTGLTRRIHAVLECLTELCYGLATSSALVTPEGSRSNRPLSPQVTGKSYLGEVLARATLLALQASDFRGGPVGRGTRTDSRGRGEVSLYGVLSSHDSDLILHTAVQDVHSWGQYHKPQAMAMDHKCLETPWKDSQALSKTSWRQSQETPVGTVSPPQNFPTPQTLISTRYTGHLLSPPSEQEMRS</sequence>
<gene>
    <name evidence="3" type="primary">LOC115029108</name>
</gene>
<dbReference type="AlphaFoldDB" id="A0A6P7QA16"/>
<dbReference type="RefSeq" id="XP_029324469.1">
    <property type="nucleotide sequence ID" value="XM_029468609.1"/>
</dbReference>
<protein>
    <submittedName>
        <fullName evidence="3">Uncharacterized protein LOC115029108</fullName>
    </submittedName>
</protein>
<accession>A0A6P7QA16</accession>
<feature type="region of interest" description="Disordered" evidence="1">
    <location>
        <begin position="157"/>
        <end position="183"/>
    </location>
</feature>
<keyword evidence="2" id="KW-1185">Reference proteome</keyword>
<proteinExistence type="predicted"/>
<reference evidence="3" key="1">
    <citation type="submission" date="2025-08" db="UniProtKB">
        <authorList>
            <consortium name="RefSeq"/>
        </authorList>
    </citation>
    <scope>IDENTIFICATION</scope>
</reference>
<dbReference type="GeneID" id="115029108"/>
<organism evidence="2 3">
    <name type="scientific">Mus caroli</name>
    <name type="common">Ryukyu mouse</name>
    <name type="synonym">Ricefield mouse</name>
    <dbReference type="NCBI Taxonomy" id="10089"/>
    <lineage>
        <taxon>Eukaryota</taxon>
        <taxon>Metazoa</taxon>
        <taxon>Chordata</taxon>
        <taxon>Craniata</taxon>
        <taxon>Vertebrata</taxon>
        <taxon>Euteleostomi</taxon>
        <taxon>Mammalia</taxon>
        <taxon>Eutheria</taxon>
        <taxon>Euarchontoglires</taxon>
        <taxon>Glires</taxon>
        <taxon>Rodentia</taxon>
        <taxon>Myomorpha</taxon>
        <taxon>Muroidea</taxon>
        <taxon>Muridae</taxon>
        <taxon>Murinae</taxon>
        <taxon>Mus</taxon>
        <taxon>Mus</taxon>
    </lineage>
</organism>
<name>A0A6P7QA16_MUSCR</name>
<evidence type="ECO:0000313" key="2">
    <source>
        <dbReference type="Proteomes" id="UP000515126"/>
    </source>
</evidence>
<evidence type="ECO:0000313" key="3">
    <source>
        <dbReference type="RefSeq" id="XP_029324469.1"/>
    </source>
</evidence>
<dbReference type="KEGG" id="mcal:115029108"/>